<protein>
    <recommendedName>
        <fullName evidence="2">Protein kinase domain-containing protein</fullName>
    </recommendedName>
</protein>
<dbReference type="InterPro" id="IPR001245">
    <property type="entry name" value="Ser-Thr/Tyr_kinase_cat_dom"/>
</dbReference>
<evidence type="ECO:0000259" key="2">
    <source>
        <dbReference type="PROSITE" id="PS50011"/>
    </source>
</evidence>
<dbReference type="GO" id="GO:0005524">
    <property type="term" value="F:ATP binding"/>
    <property type="evidence" value="ECO:0007669"/>
    <property type="project" value="InterPro"/>
</dbReference>
<name>A0A8H2XD54_9AGAM</name>
<dbReference type="PROSITE" id="PS50011">
    <property type="entry name" value="PROTEIN_KINASE_DOM"/>
    <property type="match status" value="1"/>
</dbReference>
<gene>
    <name evidence="3" type="ORF">RDB_LOCUS56190</name>
</gene>
<dbReference type="InterPro" id="IPR011009">
    <property type="entry name" value="Kinase-like_dom_sf"/>
</dbReference>
<dbReference type="EMBL" id="CAJMWT010001877">
    <property type="protein sequence ID" value="CAE6423913.1"/>
    <property type="molecule type" value="Genomic_DNA"/>
</dbReference>
<evidence type="ECO:0000313" key="3">
    <source>
        <dbReference type="EMBL" id="CAE6423913.1"/>
    </source>
</evidence>
<evidence type="ECO:0000256" key="1">
    <source>
        <dbReference type="SAM" id="MobiDB-lite"/>
    </source>
</evidence>
<comment type="caution">
    <text evidence="3">The sequence shown here is derived from an EMBL/GenBank/DDBJ whole genome shotgun (WGS) entry which is preliminary data.</text>
</comment>
<reference evidence="3" key="1">
    <citation type="submission" date="2021-01" db="EMBL/GenBank/DDBJ databases">
        <authorList>
            <person name="Kaushik A."/>
        </authorList>
    </citation>
    <scope>NUCLEOTIDE SEQUENCE</scope>
    <source>
        <strain evidence="3">AG2-2IIIB</strain>
    </source>
</reference>
<organism evidence="3 4">
    <name type="scientific">Rhizoctonia solani</name>
    <dbReference type="NCBI Taxonomy" id="456999"/>
    <lineage>
        <taxon>Eukaryota</taxon>
        <taxon>Fungi</taxon>
        <taxon>Dikarya</taxon>
        <taxon>Basidiomycota</taxon>
        <taxon>Agaricomycotina</taxon>
        <taxon>Agaricomycetes</taxon>
        <taxon>Cantharellales</taxon>
        <taxon>Ceratobasidiaceae</taxon>
        <taxon>Rhizoctonia</taxon>
    </lineage>
</organism>
<evidence type="ECO:0000313" key="4">
    <source>
        <dbReference type="Proteomes" id="UP000663843"/>
    </source>
</evidence>
<dbReference type="Pfam" id="PF07714">
    <property type="entry name" value="PK_Tyr_Ser-Thr"/>
    <property type="match status" value="1"/>
</dbReference>
<sequence length="294" mass="32892">MDVSSALSVDESELRIAGGLYCDIHQGRLRDGTVVAVKTVKPYDYESDEHWPRRMSEVLNIWTKCHHPNVVKIIGKAQFEGCVTVVYQFHQYQSIRKYLEHHPTADPYALSAQICEGMTYLHTNDVVHGCLSGNQIPVLSNGVPRILLSVETTTTLAYPFGTEGRTRWTAPELVEPGAQNTMASDVYALGMETLTRCPPYFELLEHEEDEPDDILEIISLGDFPQRPIDILPETEAGEVIWDILCECWCEEPTERPTAANVGHIMYMARPTPDGPVLSPPGTSNGEYMPMEGLE</sequence>
<feature type="domain" description="Protein kinase" evidence="2">
    <location>
        <begin position="10"/>
        <end position="266"/>
    </location>
</feature>
<feature type="region of interest" description="Disordered" evidence="1">
    <location>
        <begin position="272"/>
        <end position="294"/>
    </location>
</feature>
<dbReference type="PANTHER" id="PTHR44329">
    <property type="entry name" value="SERINE/THREONINE-PROTEIN KINASE TNNI3K-RELATED"/>
    <property type="match status" value="1"/>
</dbReference>
<dbReference type="SUPFAM" id="SSF56112">
    <property type="entry name" value="Protein kinase-like (PK-like)"/>
    <property type="match status" value="1"/>
</dbReference>
<dbReference type="Gene3D" id="1.10.510.10">
    <property type="entry name" value="Transferase(Phosphotransferase) domain 1"/>
    <property type="match status" value="1"/>
</dbReference>
<accession>A0A8H2XD54</accession>
<proteinExistence type="predicted"/>
<dbReference type="GO" id="GO:0004674">
    <property type="term" value="F:protein serine/threonine kinase activity"/>
    <property type="evidence" value="ECO:0007669"/>
    <property type="project" value="TreeGrafter"/>
</dbReference>
<dbReference type="InterPro" id="IPR000719">
    <property type="entry name" value="Prot_kinase_dom"/>
</dbReference>
<dbReference type="Proteomes" id="UP000663843">
    <property type="component" value="Unassembled WGS sequence"/>
</dbReference>
<dbReference type="PANTHER" id="PTHR44329:SF214">
    <property type="entry name" value="PROTEIN KINASE DOMAIN-CONTAINING PROTEIN"/>
    <property type="match status" value="1"/>
</dbReference>
<dbReference type="InterPro" id="IPR051681">
    <property type="entry name" value="Ser/Thr_Kinases-Pseudokinases"/>
</dbReference>
<dbReference type="AlphaFoldDB" id="A0A8H2XD54"/>